<dbReference type="EMBL" id="CP048000">
    <property type="protein sequence ID" value="QHQ61682.1"/>
    <property type="molecule type" value="Genomic_DNA"/>
</dbReference>
<dbReference type="RefSeq" id="WP_161838507.1">
    <property type="nucleotide sequence ID" value="NZ_CP048000.1"/>
</dbReference>
<name>A0A6P1TNC0_9FIRM</name>
<sequence>MKSILTEERFNFISDENKAFIIAFNDEITKLGYGFGGNIGSGYCWGNYMIIYSKTGVKSKKVVARIYIRENSIILRLFLNKLDNHRDYLENSQKFIKDVFTGEYGKCNHCHNDKGGICRFRKTYTIDNNYIEKCNGITFEFPEPDINKLPEYINLLKEFYSIRKTAVTK</sequence>
<protein>
    <submittedName>
        <fullName evidence="1">Uncharacterized protein</fullName>
    </submittedName>
</protein>
<reference evidence="1 2" key="1">
    <citation type="submission" date="2020-01" db="EMBL/GenBank/DDBJ databases">
        <title>Genome analysis of Anaerocolumna sp. CBA3638.</title>
        <authorList>
            <person name="Kim J."/>
            <person name="Roh S.W."/>
        </authorList>
    </citation>
    <scope>NUCLEOTIDE SEQUENCE [LARGE SCALE GENOMIC DNA]</scope>
    <source>
        <strain evidence="1 2">CBA3638</strain>
    </source>
</reference>
<keyword evidence="2" id="KW-1185">Reference proteome</keyword>
<dbReference type="KEGG" id="anr:Ana3638_13625"/>
<accession>A0A6P1TNC0</accession>
<proteinExistence type="predicted"/>
<evidence type="ECO:0000313" key="2">
    <source>
        <dbReference type="Proteomes" id="UP000464314"/>
    </source>
</evidence>
<dbReference type="Proteomes" id="UP000464314">
    <property type="component" value="Chromosome"/>
</dbReference>
<evidence type="ECO:0000313" key="1">
    <source>
        <dbReference type="EMBL" id="QHQ61682.1"/>
    </source>
</evidence>
<gene>
    <name evidence="1" type="ORF">Ana3638_13625</name>
</gene>
<organism evidence="1 2">
    <name type="scientific">Anaerocolumna sedimenticola</name>
    <dbReference type="NCBI Taxonomy" id="2696063"/>
    <lineage>
        <taxon>Bacteria</taxon>
        <taxon>Bacillati</taxon>
        <taxon>Bacillota</taxon>
        <taxon>Clostridia</taxon>
        <taxon>Lachnospirales</taxon>
        <taxon>Lachnospiraceae</taxon>
        <taxon>Anaerocolumna</taxon>
    </lineage>
</organism>
<dbReference type="AlphaFoldDB" id="A0A6P1TNC0"/>